<dbReference type="KEGG" id="hir:HETIRDRAFT_62523"/>
<keyword evidence="10" id="KW-0862">Zinc</keyword>
<dbReference type="GO" id="GO:0061630">
    <property type="term" value="F:ubiquitin protein ligase activity"/>
    <property type="evidence" value="ECO:0007669"/>
    <property type="project" value="UniProtKB-EC"/>
</dbReference>
<dbReference type="PANTHER" id="PTHR48178">
    <property type="entry name" value="PEROXISOME BIOGENESIS FACTOR 2"/>
    <property type="match status" value="1"/>
</dbReference>
<dbReference type="PROSITE" id="PS00518">
    <property type="entry name" value="ZF_RING_1"/>
    <property type="match status" value="1"/>
</dbReference>
<feature type="compositionally biased region" description="Polar residues" evidence="18">
    <location>
        <begin position="451"/>
        <end position="460"/>
    </location>
</feature>
<feature type="domain" description="Pex N-terminal" evidence="19">
    <location>
        <begin position="46"/>
        <end position="247"/>
    </location>
</feature>
<dbReference type="OrthoDB" id="1701437at2759"/>
<sequence length="460" mass="50778">MSHRTPWQQAWDQAQPRLSSLRDSLPSSAIPPRILRVGQLDAELLDQELVHILLEPVNKALALIHTTLRSRFEPELSLLIQLTLYKLSVWNTGASYGAKLQDLTYRAPRSTSYSLTSSGLPRRILFVHGTLTILVPYLHTRIRGHALSRAWPDAPSSDKRRKAWEVLTKLETTHAILALSSFLAFLWDGKYRTIVDRLLGMRLVPARRLVKRDVSYEFMNRQMVWHAFTEFLIFLLPILPHRALRRALNTTLTAIAHPLTTLPNVLPKRATALLGLATVPDVDPSHRSSPKRGKYWNLPESECAVCTENAALNLDLADPANAIAQVGAFASASHSTYTPATSSAPEGVQEPSTHPLNTPYRASCGHTYCYVCIADRMVYAADEGRGPWECLRCAEPVQGAERLQIGDNAGYSTSGEEGEGSVEEYGSDYFDELGSSVSGVSGMGTSIGSRSWVSGSDDSD</sequence>
<comment type="subcellular location">
    <subcellularLocation>
        <location evidence="1">Peroxisome membrane</location>
        <topology evidence="1">Multi-pass membrane protein</topology>
    </subcellularLocation>
</comment>
<dbReference type="SUPFAM" id="SSF57850">
    <property type="entry name" value="RING/U-box"/>
    <property type="match status" value="1"/>
</dbReference>
<evidence type="ECO:0000256" key="11">
    <source>
        <dbReference type="ARBA" id="ARBA00022927"/>
    </source>
</evidence>
<dbReference type="InParanoid" id="W4KFQ6"/>
<dbReference type="Proteomes" id="UP000030671">
    <property type="component" value="Unassembled WGS sequence"/>
</dbReference>
<dbReference type="PANTHER" id="PTHR48178:SF1">
    <property type="entry name" value="PEROXISOME BIOGENESIS FACTOR 2"/>
    <property type="match status" value="1"/>
</dbReference>
<evidence type="ECO:0000256" key="6">
    <source>
        <dbReference type="ARBA" id="ARBA00022692"/>
    </source>
</evidence>
<keyword evidence="6" id="KW-0812">Transmembrane</keyword>
<keyword evidence="14" id="KW-0576">Peroxisome</keyword>
<evidence type="ECO:0000256" key="2">
    <source>
        <dbReference type="ARBA" id="ARBA00004906"/>
    </source>
</evidence>
<evidence type="ECO:0000256" key="15">
    <source>
        <dbReference type="ARBA" id="ARBA00032511"/>
    </source>
</evidence>
<keyword evidence="12" id="KW-1133">Transmembrane helix</keyword>
<dbReference type="HOGENOM" id="CLU_024591_0_0_1"/>
<comment type="catalytic activity">
    <reaction evidence="16">
        <text>[E2 ubiquitin-conjugating enzyme]-S-ubiquitinyl-L-cysteine + [acceptor protein]-L-cysteine = [E2 ubiquitin-conjugating enzyme]-L-cysteine + [acceptor protein]-S-ubiquitinyl-L-cysteine.</text>
        <dbReference type="EC" id="2.3.2.36"/>
    </reaction>
</comment>
<evidence type="ECO:0000256" key="4">
    <source>
        <dbReference type="ARBA" id="ARBA00022448"/>
    </source>
</evidence>
<evidence type="ECO:0000256" key="14">
    <source>
        <dbReference type="ARBA" id="ARBA00023140"/>
    </source>
</evidence>
<proteinExistence type="inferred from homology"/>
<dbReference type="STRING" id="747525.W4KFQ6"/>
<feature type="region of interest" description="Disordered" evidence="18">
    <location>
        <begin position="440"/>
        <end position="460"/>
    </location>
</feature>
<dbReference type="RefSeq" id="XP_009543261.1">
    <property type="nucleotide sequence ID" value="XM_009544966.1"/>
</dbReference>
<evidence type="ECO:0000256" key="7">
    <source>
        <dbReference type="ARBA" id="ARBA00022723"/>
    </source>
</evidence>
<feature type="region of interest" description="Disordered" evidence="18">
    <location>
        <begin position="404"/>
        <end position="426"/>
    </location>
</feature>
<evidence type="ECO:0000256" key="3">
    <source>
        <dbReference type="ARBA" id="ARBA00008704"/>
    </source>
</evidence>
<evidence type="ECO:0000256" key="8">
    <source>
        <dbReference type="ARBA" id="ARBA00022771"/>
    </source>
</evidence>
<name>W4KFQ6_HETIT</name>
<dbReference type="GO" id="GO:0016562">
    <property type="term" value="P:protein import into peroxisome matrix, receptor recycling"/>
    <property type="evidence" value="ECO:0007669"/>
    <property type="project" value="UniProtKB-ARBA"/>
</dbReference>
<keyword evidence="21" id="KW-1185">Reference proteome</keyword>
<dbReference type="GO" id="GO:0005778">
    <property type="term" value="C:peroxisomal membrane"/>
    <property type="evidence" value="ECO:0007669"/>
    <property type="project" value="UniProtKB-SubCell"/>
</dbReference>
<accession>W4KFQ6</accession>
<dbReference type="EC" id="2.3.2.36" evidence="17"/>
<dbReference type="InterPro" id="IPR017907">
    <property type="entry name" value="Znf_RING_CS"/>
</dbReference>
<keyword evidence="7" id="KW-0479">Metal-binding</keyword>
<evidence type="ECO:0000259" key="19">
    <source>
        <dbReference type="Pfam" id="PF04757"/>
    </source>
</evidence>
<keyword evidence="5" id="KW-0808">Transferase</keyword>
<evidence type="ECO:0000256" key="1">
    <source>
        <dbReference type="ARBA" id="ARBA00004585"/>
    </source>
</evidence>
<comment type="pathway">
    <text evidence="2">Protein modification; protein ubiquitination.</text>
</comment>
<feature type="compositionally biased region" description="Acidic residues" evidence="18">
    <location>
        <begin position="416"/>
        <end position="426"/>
    </location>
</feature>
<comment type="similarity">
    <text evidence="3">Belongs to the pex2/pex10/pex12 family.</text>
</comment>
<dbReference type="GO" id="GO:0016567">
    <property type="term" value="P:protein ubiquitination"/>
    <property type="evidence" value="ECO:0007669"/>
    <property type="project" value="UniProtKB-ARBA"/>
</dbReference>
<keyword evidence="8" id="KW-0863">Zinc-finger</keyword>
<evidence type="ECO:0000256" key="10">
    <source>
        <dbReference type="ARBA" id="ARBA00022833"/>
    </source>
</evidence>
<organism evidence="20 21">
    <name type="scientific">Heterobasidion irregulare (strain TC 32-1)</name>
    <dbReference type="NCBI Taxonomy" id="747525"/>
    <lineage>
        <taxon>Eukaryota</taxon>
        <taxon>Fungi</taxon>
        <taxon>Dikarya</taxon>
        <taxon>Basidiomycota</taxon>
        <taxon>Agaricomycotina</taxon>
        <taxon>Agaricomycetes</taxon>
        <taxon>Russulales</taxon>
        <taxon>Bondarzewiaceae</taxon>
        <taxon>Heterobasidion</taxon>
        <taxon>Heterobasidion annosum species complex</taxon>
    </lineage>
</organism>
<feature type="compositionally biased region" description="Low complexity" evidence="18">
    <location>
        <begin position="440"/>
        <end position="449"/>
    </location>
</feature>
<evidence type="ECO:0000256" key="16">
    <source>
        <dbReference type="ARBA" id="ARBA00034438"/>
    </source>
</evidence>
<evidence type="ECO:0000256" key="18">
    <source>
        <dbReference type="SAM" id="MobiDB-lite"/>
    </source>
</evidence>
<evidence type="ECO:0000256" key="5">
    <source>
        <dbReference type="ARBA" id="ARBA00022679"/>
    </source>
</evidence>
<evidence type="ECO:0000256" key="12">
    <source>
        <dbReference type="ARBA" id="ARBA00022989"/>
    </source>
</evidence>
<keyword evidence="11" id="KW-0653">Protein transport</keyword>
<gene>
    <name evidence="20" type="ORF">HETIRDRAFT_62523</name>
</gene>
<dbReference type="eggNOG" id="KOG2879">
    <property type="taxonomic scope" value="Eukaryota"/>
</dbReference>
<evidence type="ECO:0000256" key="17">
    <source>
        <dbReference type="ARBA" id="ARBA00034523"/>
    </source>
</evidence>
<dbReference type="InterPro" id="IPR006845">
    <property type="entry name" value="Pex_N"/>
</dbReference>
<evidence type="ECO:0000313" key="20">
    <source>
        <dbReference type="EMBL" id="ETW83876.1"/>
    </source>
</evidence>
<keyword evidence="9" id="KW-0833">Ubl conjugation pathway</keyword>
<evidence type="ECO:0000256" key="9">
    <source>
        <dbReference type="ARBA" id="ARBA00022786"/>
    </source>
</evidence>
<evidence type="ECO:0000256" key="13">
    <source>
        <dbReference type="ARBA" id="ARBA00023136"/>
    </source>
</evidence>
<keyword evidence="4" id="KW-0813">Transport</keyword>
<dbReference type="InterPro" id="IPR025654">
    <property type="entry name" value="PEX2/10"/>
</dbReference>
<dbReference type="EMBL" id="KI925456">
    <property type="protein sequence ID" value="ETW83876.1"/>
    <property type="molecule type" value="Genomic_DNA"/>
</dbReference>
<dbReference type="AlphaFoldDB" id="W4KFQ6"/>
<dbReference type="GO" id="GO:0008270">
    <property type="term" value="F:zinc ion binding"/>
    <property type="evidence" value="ECO:0007669"/>
    <property type="project" value="UniProtKB-KW"/>
</dbReference>
<evidence type="ECO:0000313" key="21">
    <source>
        <dbReference type="Proteomes" id="UP000030671"/>
    </source>
</evidence>
<keyword evidence="13" id="KW-0472">Membrane</keyword>
<dbReference type="Pfam" id="PF04757">
    <property type="entry name" value="Pex2_Pex12"/>
    <property type="match status" value="1"/>
</dbReference>
<dbReference type="GeneID" id="20678603"/>
<reference evidence="20 21" key="1">
    <citation type="journal article" date="2012" name="New Phytol.">
        <title>Insight into trade-off between wood decay and parasitism from the genome of a fungal forest pathogen.</title>
        <authorList>
            <person name="Olson A."/>
            <person name="Aerts A."/>
            <person name="Asiegbu F."/>
            <person name="Belbahri L."/>
            <person name="Bouzid O."/>
            <person name="Broberg A."/>
            <person name="Canback B."/>
            <person name="Coutinho P.M."/>
            <person name="Cullen D."/>
            <person name="Dalman K."/>
            <person name="Deflorio G."/>
            <person name="van Diepen L.T."/>
            <person name="Dunand C."/>
            <person name="Duplessis S."/>
            <person name="Durling M."/>
            <person name="Gonthier P."/>
            <person name="Grimwood J."/>
            <person name="Fossdal C.G."/>
            <person name="Hansson D."/>
            <person name="Henrissat B."/>
            <person name="Hietala A."/>
            <person name="Himmelstrand K."/>
            <person name="Hoffmeister D."/>
            <person name="Hogberg N."/>
            <person name="James T.Y."/>
            <person name="Karlsson M."/>
            <person name="Kohler A."/>
            <person name="Kues U."/>
            <person name="Lee Y.H."/>
            <person name="Lin Y.C."/>
            <person name="Lind M."/>
            <person name="Lindquist E."/>
            <person name="Lombard V."/>
            <person name="Lucas S."/>
            <person name="Lunden K."/>
            <person name="Morin E."/>
            <person name="Murat C."/>
            <person name="Park J."/>
            <person name="Raffaello T."/>
            <person name="Rouze P."/>
            <person name="Salamov A."/>
            <person name="Schmutz J."/>
            <person name="Solheim H."/>
            <person name="Stahlberg J."/>
            <person name="Velez H."/>
            <person name="de Vries R.P."/>
            <person name="Wiebenga A."/>
            <person name="Woodward S."/>
            <person name="Yakovlev I."/>
            <person name="Garbelotto M."/>
            <person name="Martin F."/>
            <person name="Grigoriev I.V."/>
            <person name="Stenlid J."/>
        </authorList>
    </citation>
    <scope>NUCLEOTIDE SEQUENCE [LARGE SCALE GENOMIC DNA]</scope>
    <source>
        <strain evidence="20 21">TC 32-1</strain>
    </source>
</reference>
<protein>
    <recommendedName>
        <fullName evidence="17">RING-type E3 ubiquitin transferase (cysteine targeting)</fullName>
        <ecNumber evidence="17">2.3.2.36</ecNumber>
    </recommendedName>
    <alternativeName>
        <fullName evidence="15">Peroxin-2</fullName>
    </alternativeName>
</protein>